<dbReference type="EMBL" id="JAHLQT010018664">
    <property type="protein sequence ID" value="KAG7168981.1"/>
    <property type="molecule type" value="Genomic_DNA"/>
</dbReference>
<keyword evidence="3 8" id="KW-0812">Transmembrane</keyword>
<organism evidence="9 10">
    <name type="scientific">Homarus americanus</name>
    <name type="common">American lobster</name>
    <dbReference type="NCBI Taxonomy" id="6706"/>
    <lineage>
        <taxon>Eukaryota</taxon>
        <taxon>Metazoa</taxon>
        <taxon>Ecdysozoa</taxon>
        <taxon>Arthropoda</taxon>
        <taxon>Crustacea</taxon>
        <taxon>Multicrustacea</taxon>
        <taxon>Malacostraca</taxon>
        <taxon>Eumalacostraca</taxon>
        <taxon>Eucarida</taxon>
        <taxon>Decapoda</taxon>
        <taxon>Pleocyemata</taxon>
        <taxon>Astacidea</taxon>
        <taxon>Nephropoidea</taxon>
        <taxon>Nephropidae</taxon>
        <taxon>Homarus</taxon>
    </lineage>
</organism>
<name>A0A8J5MZC5_HOMAM</name>
<evidence type="ECO:0000256" key="3">
    <source>
        <dbReference type="ARBA" id="ARBA00022692"/>
    </source>
</evidence>
<evidence type="ECO:0000256" key="6">
    <source>
        <dbReference type="ARBA" id="ARBA00023170"/>
    </source>
</evidence>
<evidence type="ECO:0000313" key="10">
    <source>
        <dbReference type="Proteomes" id="UP000747542"/>
    </source>
</evidence>
<keyword evidence="2" id="KW-1003">Cell membrane</keyword>
<dbReference type="Proteomes" id="UP000747542">
    <property type="component" value="Unassembled WGS sequence"/>
</dbReference>
<evidence type="ECO:0000256" key="7">
    <source>
        <dbReference type="ARBA" id="ARBA00023180"/>
    </source>
</evidence>
<comment type="subcellular location">
    <subcellularLocation>
        <location evidence="1">Cell membrane</location>
        <topology evidence="1">Multi-pass membrane protein</topology>
    </subcellularLocation>
</comment>
<evidence type="ECO:0000256" key="2">
    <source>
        <dbReference type="ARBA" id="ARBA00022475"/>
    </source>
</evidence>
<reference evidence="9" key="1">
    <citation type="journal article" date="2021" name="Sci. Adv.">
        <title>The American lobster genome reveals insights on longevity, neural, and immune adaptations.</title>
        <authorList>
            <person name="Polinski J.M."/>
            <person name="Zimin A.V."/>
            <person name="Clark K.F."/>
            <person name="Kohn A.B."/>
            <person name="Sadowski N."/>
            <person name="Timp W."/>
            <person name="Ptitsyn A."/>
            <person name="Khanna P."/>
            <person name="Romanova D.Y."/>
            <person name="Williams P."/>
            <person name="Greenwood S.J."/>
            <person name="Moroz L.L."/>
            <person name="Walt D.R."/>
            <person name="Bodnar A.G."/>
        </authorList>
    </citation>
    <scope>NUCLEOTIDE SEQUENCE</scope>
    <source>
        <strain evidence="9">GMGI-L3</strain>
    </source>
</reference>
<dbReference type="AlphaFoldDB" id="A0A8J5MZC5"/>
<dbReference type="GO" id="GO:0005886">
    <property type="term" value="C:plasma membrane"/>
    <property type="evidence" value="ECO:0007669"/>
    <property type="project" value="UniProtKB-SubCell"/>
</dbReference>
<evidence type="ECO:0000256" key="8">
    <source>
        <dbReference type="SAM" id="Phobius"/>
    </source>
</evidence>
<gene>
    <name evidence="9" type="primary">Gria1-L6</name>
    <name evidence="9" type="ORF">Hamer_G011671</name>
</gene>
<evidence type="ECO:0000256" key="4">
    <source>
        <dbReference type="ARBA" id="ARBA00022989"/>
    </source>
</evidence>
<evidence type="ECO:0000313" key="9">
    <source>
        <dbReference type="EMBL" id="KAG7168981.1"/>
    </source>
</evidence>
<keyword evidence="5 8" id="KW-0472">Membrane</keyword>
<comment type="caution">
    <text evidence="9">The sequence shown here is derived from an EMBL/GenBank/DDBJ whole genome shotgun (WGS) entry which is preliminary data.</text>
</comment>
<dbReference type="PANTHER" id="PTHR42643">
    <property type="entry name" value="IONOTROPIC RECEPTOR 20A-RELATED"/>
    <property type="match status" value="1"/>
</dbReference>
<dbReference type="Gene3D" id="1.10.287.70">
    <property type="match status" value="1"/>
</dbReference>
<accession>A0A8J5MZC5</accession>
<evidence type="ECO:0000256" key="1">
    <source>
        <dbReference type="ARBA" id="ARBA00004651"/>
    </source>
</evidence>
<keyword evidence="10" id="KW-1185">Reference proteome</keyword>
<proteinExistence type="predicted"/>
<evidence type="ECO:0000256" key="5">
    <source>
        <dbReference type="ARBA" id="ARBA00023136"/>
    </source>
</evidence>
<dbReference type="InterPro" id="IPR052192">
    <property type="entry name" value="Insect_Ionotropic_Sensory_Rcpt"/>
</dbReference>
<feature type="transmembrane region" description="Helical" evidence="8">
    <location>
        <begin position="245"/>
        <end position="266"/>
    </location>
</feature>
<keyword evidence="7" id="KW-0325">Glycoprotein</keyword>
<dbReference type="PANTHER" id="PTHR42643:SF39">
    <property type="entry name" value="IONOTROPIC RECEPTOR 56A-RELATED"/>
    <property type="match status" value="1"/>
</dbReference>
<sequence>MSSDNRHVFDVAGGEEEAWRGGLCTSPSSFFPQQRRAFMATTTWARVSTVIHYHSNARQASQTPSGVPDSPDSLVMQQKPQQLDSLYLFFVATLFSLQDYEYFKQMMTRRSSHTQNWLLLCDADFTTKIHNVYFPPDNLVVFATVQNTQDPVSPKDVTLWEVYQPAPHLHHRITSIGQWTPFGGVGEPHSFTTPQRDGSIKISGIYGDVWDNLSAQLNFTYVIVIKRPSASSNSWDRYLKVFSPLAWMMVMVFMVVATFTLLLVKYCESQDLPITVSDIILSVIASVCYMGTNLQFFRLPGRMAFITILLTSVLLYNYYTSFLVSALTINKITLPFTDFQSMLKAGTHTFSFNGGGSLENYFRYANNPVWQRVWRDMILTNPKSLTTVDGLAQVLEGSHAFLINEIESNGRVWYIDQSQADLDENQRHL</sequence>
<feature type="transmembrane region" description="Helical" evidence="8">
    <location>
        <begin position="303"/>
        <end position="319"/>
    </location>
</feature>
<keyword evidence="4 8" id="KW-1133">Transmembrane helix</keyword>
<protein>
    <submittedName>
        <fullName evidence="9">Glutamate receptor 1-like 6</fullName>
    </submittedName>
</protein>
<keyword evidence="6 9" id="KW-0675">Receptor</keyword>
<feature type="transmembrane region" description="Helical" evidence="8">
    <location>
        <begin position="272"/>
        <end position="291"/>
    </location>
</feature>